<evidence type="ECO:0000256" key="6">
    <source>
        <dbReference type="ARBA" id="ARBA00022982"/>
    </source>
</evidence>
<dbReference type="EMBL" id="JAFHKK010000011">
    <property type="protein sequence ID" value="MBN2964363.1"/>
    <property type="molecule type" value="Genomic_DNA"/>
</dbReference>
<dbReference type="SUPFAM" id="SSF48695">
    <property type="entry name" value="Multiheme cytochromes"/>
    <property type="match status" value="1"/>
</dbReference>
<evidence type="ECO:0000256" key="1">
    <source>
        <dbReference type="ARBA" id="ARBA00001926"/>
    </source>
</evidence>
<dbReference type="RefSeq" id="WP_205458915.1">
    <property type="nucleotide sequence ID" value="NZ_JAFHKK010000011.1"/>
</dbReference>
<dbReference type="Proteomes" id="UP000703590">
    <property type="component" value="Unassembled WGS sequence"/>
</dbReference>
<evidence type="ECO:0000313" key="9">
    <source>
        <dbReference type="EMBL" id="MBN2964363.1"/>
    </source>
</evidence>
<protein>
    <submittedName>
        <fullName evidence="9">Cytochrome c3 family protein</fullName>
    </submittedName>
</protein>
<evidence type="ECO:0000313" key="10">
    <source>
        <dbReference type="Proteomes" id="UP000703590"/>
    </source>
</evidence>
<keyword evidence="5" id="KW-0479">Metal-binding</keyword>
<evidence type="ECO:0000256" key="3">
    <source>
        <dbReference type="ARBA" id="ARBA00022448"/>
    </source>
</evidence>
<evidence type="ECO:0000259" key="8">
    <source>
        <dbReference type="Pfam" id="PF14537"/>
    </source>
</evidence>
<keyword evidence="4" id="KW-0349">Heme</keyword>
<dbReference type="Gene3D" id="1.10.1130.10">
    <property type="entry name" value="Flavocytochrome C3, Chain A"/>
    <property type="match status" value="1"/>
</dbReference>
<evidence type="ECO:0000256" key="7">
    <source>
        <dbReference type="ARBA" id="ARBA00023004"/>
    </source>
</evidence>
<gene>
    <name evidence="9" type="ORF">JWV37_06195</name>
</gene>
<comment type="caution">
    <text evidence="9">The sequence shown here is derived from an EMBL/GenBank/DDBJ whole genome shotgun (WGS) entry which is preliminary data.</text>
</comment>
<accession>A0ABS2WRX7</accession>
<dbReference type="InterPro" id="IPR012286">
    <property type="entry name" value="Tetrahaem_cytochrome"/>
</dbReference>
<reference evidence="9 10" key="3">
    <citation type="submission" date="2021-02" db="EMBL/GenBank/DDBJ databases">
        <authorList>
            <person name="Merkel A.Y."/>
        </authorList>
    </citation>
    <scope>NUCLEOTIDE SEQUENCE [LARGE SCALE GENOMIC DNA]</scope>
    <source>
        <strain evidence="9 10">T05b</strain>
    </source>
</reference>
<proteinExistence type="predicted"/>
<keyword evidence="10" id="KW-1185">Reference proteome</keyword>
<organism evidence="9 10">
    <name type="scientific">Sulfurospirillum tamanense</name>
    <dbReference type="NCBI Taxonomy" id="2813362"/>
    <lineage>
        <taxon>Bacteria</taxon>
        <taxon>Pseudomonadati</taxon>
        <taxon>Campylobacterota</taxon>
        <taxon>Epsilonproteobacteria</taxon>
        <taxon>Campylobacterales</taxon>
        <taxon>Sulfurospirillaceae</taxon>
        <taxon>Sulfurospirillum</taxon>
    </lineage>
</organism>
<name>A0ABS2WRX7_9BACT</name>
<keyword evidence="6" id="KW-0249">Electron transport</keyword>
<evidence type="ECO:0000256" key="5">
    <source>
        <dbReference type="ARBA" id="ARBA00022723"/>
    </source>
</evidence>
<dbReference type="InterPro" id="IPR036280">
    <property type="entry name" value="Multihaem_cyt_sf"/>
</dbReference>
<comment type="cofactor">
    <cofactor evidence="1">
        <name>heme c</name>
        <dbReference type="ChEBI" id="CHEBI:61717"/>
    </cofactor>
</comment>
<dbReference type="Pfam" id="PF14537">
    <property type="entry name" value="Cytochrom_c3_2"/>
    <property type="match status" value="1"/>
</dbReference>
<evidence type="ECO:0000256" key="4">
    <source>
        <dbReference type="ARBA" id="ARBA00022617"/>
    </source>
</evidence>
<comment type="subcellular location">
    <subcellularLocation>
        <location evidence="2">Cell envelope</location>
    </subcellularLocation>
</comment>
<reference evidence="9 10" key="2">
    <citation type="submission" date="2021-02" db="EMBL/GenBank/DDBJ databases">
        <title>Sulfurospirillum tamanensis sp. nov.</title>
        <authorList>
            <person name="Frolova A."/>
            <person name="Merkel A."/>
            <person name="Slobodkin A."/>
        </authorList>
    </citation>
    <scope>NUCLEOTIDE SEQUENCE [LARGE SCALE GENOMIC DNA]</scope>
    <source>
        <strain evidence="9 10">T05b</strain>
    </source>
</reference>
<keyword evidence="3" id="KW-0813">Transport</keyword>
<keyword evidence="7" id="KW-0408">Iron</keyword>
<evidence type="ECO:0000256" key="2">
    <source>
        <dbReference type="ARBA" id="ARBA00004196"/>
    </source>
</evidence>
<reference evidence="10" key="1">
    <citation type="submission" date="2021-02" db="EMBL/GenBank/DDBJ databases">
        <title>Sulfurospirillum tamanensis sp. nov.</title>
        <authorList>
            <person name="Merkel A.Y."/>
        </authorList>
    </citation>
    <scope>NUCLEOTIDE SEQUENCE [LARGE SCALE GENOMIC DNA]</scope>
    <source>
        <strain evidence="10">T05b</strain>
    </source>
</reference>
<feature type="domain" description="Tetrahaem cytochrome" evidence="8">
    <location>
        <begin position="48"/>
        <end position="133"/>
    </location>
</feature>
<sequence>MSGGKTLAIAGVFLVLGVMSLIGGESDSPLKPIVITPELKEEFPLKSHHAKLSFECTFCHVGQGDDPKEFTYIGDEGCLSCHQSKEHMAERLAFMDKLHVNPHNSIHDGPTLYCDECHNEHKPSTNMCTECHEHDIDLWMRPTP</sequence>